<protein>
    <submittedName>
        <fullName evidence="9">Uncharacterized protein</fullName>
    </submittedName>
</protein>
<comment type="subcellular location">
    <subcellularLocation>
        <location evidence="1">Nucleus</location>
    </subcellularLocation>
</comment>
<evidence type="ECO:0000256" key="3">
    <source>
        <dbReference type="ARBA" id="ARBA00022741"/>
    </source>
</evidence>
<dbReference type="AlphaFoldDB" id="A0A914PJR1"/>
<evidence type="ECO:0000313" key="8">
    <source>
        <dbReference type="Proteomes" id="UP000887578"/>
    </source>
</evidence>
<evidence type="ECO:0000256" key="5">
    <source>
        <dbReference type="ARBA" id="ARBA00022840"/>
    </source>
</evidence>
<dbReference type="InterPro" id="IPR027417">
    <property type="entry name" value="P-loop_NTPase"/>
</dbReference>
<evidence type="ECO:0000256" key="2">
    <source>
        <dbReference type="ARBA" id="ARBA00007025"/>
    </source>
</evidence>
<dbReference type="GO" id="GO:0004386">
    <property type="term" value="F:helicase activity"/>
    <property type="evidence" value="ECO:0007669"/>
    <property type="project" value="UniProtKB-KW"/>
</dbReference>
<dbReference type="PANTHER" id="PTHR45797">
    <property type="entry name" value="RAD54-LIKE"/>
    <property type="match status" value="1"/>
</dbReference>
<name>A0A914PJR1_9BILA</name>
<comment type="similarity">
    <text evidence="2">Belongs to the SNF2/RAD54 helicase family.</text>
</comment>
<sequence>MPDFLGTKSDFDINYAIVIENGKVRDATPQAVIDMVNACNVLYNAVEDFVHRKSAKVLINEIDIEKHEFTVMLRPTDRQIEMIEAFLNEPGKLALVDRYPMTYILNHPAIYHAAEHPEFYDQQYYNVELSNKTAIFLDLLRYCETVGDKLLLFTFSLHTLDYIENVLQEFSSNWFNDGHVAVANTGNNRWGWRKGMDYWRIDGKTASNDRSDIEQFFNERPQLRLMLFSTIAGI</sequence>
<keyword evidence="3" id="KW-0547">Nucleotide-binding</keyword>
<dbReference type="GO" id="GO:0016887">
    <property type="term" value="F:ATP hydrolysis activity"/>
    <property type="evidence" value="ECO:0007669"/>
    <property type="project" value="InterPro"/>
</dbReference>
<dbReference type="SUPFAM" id="SSF52540">
    <property type="entry name" value="P-loop containing nucleoside triphosphate hydrolases"/>
    <property type="match status" value="1"/>
</dbReference>
<reference evidence="9" key="1">
    <citation type="submission" date="2022-11" db="UniProtKB">
        <authorList>
            <consortium name="WormBaseParasite"/>
        </authorList>
    </citation>
    <scope>IDENTIFICATION</scope>
</reference>
<dbReference type="GO" id="GO:0005524">
    <property type="term" value="F:ATP binding"/>
    <property type="evidence" value="ECO:0007669"/>
    <property type="project" value="UniProtKB-KW"/>
</dbReference>
<dbReference type="InterPro" id="IPR044574">
    <property type="entry name" value="ARIP4-like"/>
</dbReference>
<dbReference type="GO" id="GO:0005634">
    <property type="term" value="C:nucleus"/>
    <property type="evidence" value="ECO:0007669"/>
    <property type="project" value="UniProtKB-SubCell"/>
</dbReference>
<keyword evidence="7" id="KW-0539">Nucleus</keyword>
<proteinExistence type="inferred from homology"/>
<dbReference type="PANTHER" id="PTHR45797:SF1">
    <property type="entry name" value="HELICASE ARIP4"/>
    <property type="match status" value="1"/>
</dbReference>
<keyword evidence="6" id="KW-0238">DNA-binding</keyword>
<keyword evidence="8" id="KW-1185">Reference proteome</keyword>
<dbReference type="Proteomes" id="UP000887578">
    <property type="component" value="Unplaced"/>
</dbReference>
<evidence type="ECO:0000256" key="6">
    <source>
        <dbReference type="ARBA" id="ARBA00023125"/>
    </source>
</evidence>
<evidence type="ECO:0000256" key="1">
    <source>
        <dbReference type="ARBA" id="ARBA00004123"/>
    </source>
</evidence>
<dbReference type="Gene3D" id="3.40.50.300">
    <property type="entry name" value="P-loop containing nucleotide triphosphate hydrolases"/>
    <property type="match status" value="1"/>
</dbReference>
<dbReference type="WBParaSite" id="PDA_v2.g18622.t1">
    <property type="protein sequence ID" value="PDA_v2.g18622.t1"/>
    <property type="gene ID" value="PDA_v2.g18622"/>
</dbReference>
<accession>A0A914PJR1</accession>
<evidence type="ECO:0000256" key="4">
    <source>
        <dbReference type="ARBA" id="ARBA00022806"/>
    </source>
</evidence>
<dbReference type="GO" id="GO:0003677">
    <property type="term" value="F:DNA binding"/>
    <property type="evidence" value="ECO:0007669"/>
    <property type="project" value="UniProtKB-KW"/>
</dbReference>
<organism evidence="8 9">
    <name type="scientific">Panagrolaimus davidi</name>
    <dbReference type="NCBI Taxonomy" id="227884"/>
    <lineage>
        <taxon>Eukaryota</taxon>
        <taxon>Metazoa</taxon>
        <taxon>Ecdysozoa</taxon>
        <taxon>Nematoda</taxon>
        <taxon>Chromadorea</taxon>
        <taxon>Rhabditida</taxon>
        <taxon>Tylenchina</taxon>
        <taxon>Panagrolaimomorpha</taxon>
        <taxon>Panagrolaimoidea</taxon>
        <taxon>Panagrolaimidae</taxon>
        <taxon>Panagrolaimus</taxon>
    </lineage>
</organism>
<keyword evidence="5" id="KW-0067">ATP-binding</keyword>
<keyword evidence="4" id="KW-0378">Hydrolase</keyword>
<evidence type="ECO:0000256" key="7">
    <source>
        <dbReference type="ARBA" id="ARBA00023242"/>
    </source>
</evidence>
<evidence type="ECO:0000313" key="9">
    <source>
        <dbReference type="WBParaSite" id="PDA_v2.g18622.t1"/>
    </source>
</evidence>
<keyword evidence="4" id="KW-0347">Helicase</keyword>